<protein>
    <recommendedName>
        <fullName evidence="4">PepSY domain-containing protein</fullName>
    </recommendedName>
</protein>
<dbReference type="PANTHER" id="PTHR34219:SF3">
    <property type="entry name" value="BLL7967 PROTEIN"/>
    <property type="match status" value="1"/>
</dbReference>
<organism evidence="2 3">
    <name type="scientific">Phnomibacter ginsenosidimutans</name>
    <dbReference type="NCBI Taxonomy" id="2676868"/>
    <lineage>
        <taxon>Bacteria</taxon>
        <taxon>Pseudomonadati</taxon>
        <taxon>Bacteroidota</taxon>
        <taxon>Chitinophagia</taxon>
        <taxon>Chitinophagales</taxon>
        <taxon>Chitinophagaceae</taxon>
        <taxon>Phnomibacter</taxon>
    </lineage>
</organism>
<reference evidence="2 3" key="1">
    <citation type="submission" date="2019-11" db="EMBL/GenBank/DDBJ databases">
        <authorList>
            <person name="Im W.T."/>
        </authorList>
    </citation>
    <scope>NUCLEOTIDE SEQUENCE [LARGE SCALE GENOMIC DNA]</scope>
    <source>
        <strain evidence="2 3">SB-02</strain>
    </source>
</reference>
<feature type="transmembrane region" description="Helical" evidence="1">
    <location>
        <begin position="348"/>
        <end position="369"/>
    </location>
</feature>
<keyword evidence="1" id="KW-1133">Transmembrane helix</keyword>
<evidence type="ECO:0000313" key="2">
    <source>
        <dbReference type="EMBL" id="QGW29358.1"/>
    </source>
</evidence>
<sequence>MKVFFRRIHLYLSFATGLVVMVVCFTGAVLVFEEELQHAFHKDRYYVPVQSKAMSTDAIIASFEQQLAGSKVQQVKWFAGADRSVEISFVQKKKEEKKTGDANPAAGNNEARKTAFVNPYTGQLIELYNYRDTFFYTMMALHRWLLGEDIGKMIVGVCTILFLVILITGLILWWPKTRLLIKQRLSVKWTAGFKRLNHDFHIVFGFYSLIFLFVFGFTGLAWSFEWFNKGIYTVTNSSMERPKPPKSDSTVQQPRIGAEQALQTGMAQLKDAAYYTLALPKDSTDVFTLTALTADAPHNTASDQLFIDQYKGQVIKTNLYKDRNLGQRVRSTFKPVHTGAIFGWPGKIISVIVCLFGVSFPITGTIMWWNRTRKKRA</sequence>
<dbReference type="AlphaFoldDB" id="A0A6I6GNV9"/>
<dbReference type="RefSeq" id="WP_157479710.1">
    <property type="nucleotide sequence ID" value="NZ_CP046566.1"/>
</dbReference>
<dbReference type="Proteomes" id="UP000426027">
    <property type="component" value="Chromosome"/>
</dbReference>
<dbReference type="EMBL" id="CP046566">
    <property type="protein sequence ID" value="QGW29358.1"/>
    <property type="molecule type" value="Genomic_DNA"/>
</dbReference>
<keyword evidence="1" id="KW-0472">Membrane</keyword>
<name>A0A6I6GNV9_9BACT</name>
<dbReference type="Pfam" id="PF03929">
    <property type="entry name" value="PepSY_TM"/>
    <property type="match status" value="1"/>
</dbReference>
<evidence type="ECO:0000256" key="1">
    <source>
        <dbReference type="SAM" id="Phobius"/>
    </source>
</evidence>
<accession>A0A6I6GNV9</accession>
<keyword evidence="3" id="KW-1185">Reference proteome</keyword>
<keyword evidence="1" id="KW-0812">Transmembrane</keyword>
<dbReference type="KEGG" id="fls:GLV81_15685"/>
<feature type="transmembrane region" description="Helical" evidence="1">
    <location>
        <begin position="153"/>
        <end position="174"/>
    </location>
</feature>
<dbReference type="PANTHER" id="PTHR34219">
    <property type="entry name" value="IRON-REGULATED INNER MEMBRANE PROTEIN-RELATED"/>
    <property type="match status" value="1"/>
</dbReference>
<evidence type="ECO:0008006" key="4">
    <source>
        <dbReference type="Google" id="ProtNLM"/>
    </source>
</evidence>
<dbReference type="InterPro" id="IPR005625">
    <property type="entry name" value="PepSY-ass_TM"/>
</dbReference>
<feature type="transmembrane region" description="Helical" evidence="1">
    <location>
        <begin position="12"/>
        <end position="32"/>
    </location>
</feature>
<evidence type="ECO:0000313" key="3">
    <source>
        <dbReference type="Proteomes" id="UP000426027"/>
    </source>
</evidence>
<proteinExistence type="predicted"/>
<feature type="transmembrane region" description="Helical" evidence="1">
    <location>
        <begin position="202"/>
        <end position="224"/>
    </location>
</feature>
<gene>
    <name evidence="2" type="ORF">GLV81_15685</name>
</gene>